<gene>
    <name evidence="1" type="ORF">HAX54_006305</name>
</gene>
<accession>A0ABS8WWL4</accession>
<reference evidence="1 2" key="1">
    <citation type="journal article" date="2021" name="BMC Genomics">
        <title>Datura genome reveals duplications of psychoactive alkaloid biosynthetic genes and high mutation rate following tissue culture.</title>
        <authorList>
            <person name="Rajewski A."/>
            <person name="Carter-House D."/>
            <person name="Stajich J."/>
            <person name="Litt A."/>
        </authorList>
    </citation>
    <scope>NUCLEOTIDE SEQUENCE [LARGE SCALE GENOMIC DNA]</scope>
    <source>
        <strain evidence="1">AR-01</strain>
    </source>
</reference>
<dbReference type="EMBL" id="JACEIK010013133">
    <property type="protein sequence ID" value="MCE3216375.1"/>
    <property type="molecule type" value="Genomic_DNA"/>
</dbReference>
<dbReference type="Proteomes" id="UP000823775">
    <property type="component" value="Unassembled WGS sequence"/>
</dbReference>
<organism evidence="1 2">
    <name type="scientific">Datura stramonium</name>
    <name type="common">Jimsonweed</name>
    <name type="synonym">Common thornapple</name>
    <dbReference type="NCBI Taxonomy" id="4076"/>
    <lineage>
        <taxon>Eukaryota</taxon>
        <taxon>Viridiplantae</taxon>
        <taxon>Streptophyta</taxon>
        <taxon>Embryophyta</taxon>
        <taxon>Tracheophyta</taxon>
        <taxon>Spermatophyta</taxon>
        <taxon>Magnoliopsida</taxon>
        <taxon>eudicotyledons</taxon>
        <taxon>Gunneridae</taxon>
        <taxon>Pentapetalae</taxon>
        <taxon>asterids</taxon>
        <taxon>lamiids</taxon>
        <taxon>Solanales</taxon>
        <taxon>Solanaceae</taxon>
        <taxon>Solanoideae</taxon>
        <taxon>Datureae</taxon>
        <taxon>Datura</taxon>
    </lineage>
</organism>
<proteinExistence type="predicted"/>
<feature type="non-terminal residue" evidence="1">
    <location>
        <position position="1"/>
    </location>
</feature>
<sequence length="222" mass="25393">VSSIVLHLRICCQSSRFHWKVVMPKSCLAYQMRFMIYTPFHPSGEDMLVKLKYHDVPRLLENIKSYVSSHSYAESSATMTDDHFAELLDAILIPYLPKCCSELIFPSMTQYEFLRIVFGNLRDFHRLKVNDCVDSEFDESDVSRVNSKLDNLLVEVIPVELEHMVNAATPSASARSNIHVMIEFLLIILADVPKDIIRHDKLCVLLARVGALTKEVSFLFAI</sequence>
<comment type="caution">
    <text evidence="1">The sequence shown here is derived from an EMBL/GenBank/DDBJ whole genome shotgun (WGS) entry which is preliminary data.</text>
</comment>
<evidence type="ECO:0000313" key="2">
    <source>
        <dbReference type="Proteomes" id="UP000823775"/>
    </source>
</evidence>
<protein>
    <submittedName>
        <fullName evidence="1">Uncharacterized protein</fullName>
    </submittedName>
</protein>
<keyword evidence="2" id="KW-1185">Reference proteome</keyword>
<evidence type="ECO:0000313" key="1">
    <source>
        <dbReference type="EMBL" id="MCE3216375.1"/>
    </source>
</evidence>
<name>A0ABS8WWL4_DATST</name>